<reference evidence="1 2" key="1">
    <citation type="journal article" date="2021" name="BMC Biol.">
        <title>Horizontally acquired antibacterial genes associated with adaptive radiation of ladybird beetles.</title>
        <authorList>
            <person name="Li H.S."/>
            <person name="Tang X.F."/>
            <person name="Huang Y.H."/>
            <person name="Xu Z.Y."/>
            <person name="Chen M.L."/>
            <person name="Du X.Y."/>
            <person name="Qiu B.Y."/>
            <person name="Chen P.T."/>
            <person name="Zhang W."/>
            <person name="Slipinski A."/>
            <person name="Escalona H.E."/>
            <person name="Waterhouse R.M."/>
            <person name="Zwick A."/>
            <person name="Pang H."/>
        </authorList>
    </citation>
    <scope>NUCLEOTIDE SEQUENCE [LARGE SCALE GENOMIC DNA]</scope>
    <source>
        <strain evidence="1">SYSU2018</strain>
    </source>
</reference>
<feature type="non-terminal residue" evidence="1">
    <location>
        <position position="1"/>
    </location>
</feature>
<name>A0ABD2PCY1_9CUCU</name>
<keyword evidence="2" id="KW-1185">Reference proteome</keyword>
<sequence length="116" mass="13443">AKDYIIVNRRYKNAVESCKTYPGADIPTDHNLLLARIKVEFKRTKGNKKATIINTDKLKEESTYNKIKEEIHRYINEKPLKPTQTSEEDWQKIKTTLKNVTGSTLSRRPGKRINLG</sequence>
<organism evidence="1 2">
    <name type="scientific">Cryptolaemus montrouzieri</name>
    <dbReference type="NCBI Taxonomy" id="559131"/>
    <lineage>
        <taxon>Eukaryota</taxon>
        <taxon>Metazoa</taxon>
        <taxon>Ecdysozoa</taxon>
        <taxon>Arthropoda</taxon>
        <taxon>Hexapoda</taxon>
        <taxon>Insecta</taxon>
        <taxon>Pterygota</taxon>
        <taxon>Neoptera</taxon>
        <taxon>Endopterygota</taxon>
        <taxon>Coleoptera</taxon>
        <taxon>Polyphaga</taxon>
        <taxon>Cucujiformia</taxon>
        <taxon>Coccinelloidea</taxon>
        <taxon>Coccinellidae</taxon>
        <taxon>Scymninae</taxon>
        <taxon>Scymnini</taxon>
        <taxon>Cryptolaemus</taxon>
    </lineage>
</organism>
<dbReference type="AlphaFoldDB" id="A0ABD2PCY1"/>
<accession>A0ABD2PCY1</accession>
<proteinExistence type="predicted"/>
<dbReference type="Proteomes" id="UP001516400">
    <property type="component" value="Unassembled WGS sequence"/>
</dbReference>
<protein>
    <submittedName>
        <fullName evidence="1">Uncharacterized protein</fullName>
    </submittedName>
</protein>
<comment type="caution">
    <text evidence="1">The sequence shown here is derived from an EMBL/GenBank/DDBJ whole genome shotgun (WGS) entry which is preliminary data.</text>
</comment>
<evidence type="ECO:0000313" key="1">
    <source>
        <dbReference type="EMBL" id="KAL3288735.1"/>
    </source>
</evidence>
<evidence type="ECO:0000313" key="2">
    <source>
        <dbReference type="Proteomes" id="UP001516400"/>
    </source>
</evidence>
<gene>
    <name evidence="1" type="ORF">HHI36_003170</name>
</gene>
<dbReference type="EMBL" id="JABFTP020000185">
    <property type="protein sequence ID" value="KAL3288735.1"/>
    <property type="molecule type" value="Genomic_DNA"/>
</dbReference>